<keyword evidence="3" id="KW-1185">Reference proteome</keyword>
<proteinExistence type="predicted"/>
<gene>
    <name evidence="2" type="ORF">H0E87_007943</name>
</gene>
<feature type="region of interest" description="Disordered" evidence="1">
    <location>
        <begin position="28"/>
        <end position="132"/>
    </location>
</feature>
<sequence>MSRFGYKSRQVSKNQSIRIYCWEPRWLKEKQEHAPKSGTKASVVRQKREEREQRQKEIPESEELQEPRNKTASWAKESKSQDGSNSQGKGGGNRLRPFVRERSKAEDLMANSSPELGSSSPSIHPSNPRKRL</sequence>
<dbReference type="Proteomes" id="UP000807159">
    <property type="component" value="Chromosome 4"/>
</dbReference>
<evidence type="ECO:0000256" key="1">
    <source>
        <dbReference type="SAM" id="MobiDB-lite"/>
    </source>
</evidence>
<feature type="compositionally biased region" description="Basic and acidic residues" evidence="1">
    <location>
        <begin position="46"/>
        <end position="69"/>
    </location>
</feature>
<feature type="compositionally biased region" description="Basic and acidic residues" evidence="1">
    <location>
        <begin position="98"/>
        <end position="107"/>
    </location>
</feature>
<comment type="caution">
    <text evidence="2">The sequence shown here is derived from an EMBL/GenBank/DDBJ whole genome shotgun (WGS) entry which is preliminary data.</text>
</comment>
<dbReference type="AlphaFoldDB" id="A0A8T2YYT2"/>
<evidence type="ECO:0000313" key="2">
    <source>
        <dbReference type="EMBL" id="KAH8510202.1"/>
    </source>
</evidence>
<feature type="compositionally biased region" description="Low complexity" evidence="1">
    <location>
        <begin position="112"/>
        <end position="122"/>
    </location>
</feature>
<protein>
    <submittedName>
        <fullName evidence="2">Uncharacterized protein</fullName>
    </submittedName>
</protein>
<evidence type="ECO:0000313" key="3">
    <source>
        <dbReference type="Proteomes" id="UP000807159"/>
    </source>
</evidence>
<organism evidence="2 3">
    <name type="scientific">Populus deltoides</name>
    <name type="common">Eastern poplar</name>
    <name type="synonym">Eastern cottonwood</name>
    <dbReference type="NCBI Taxonomy" id="3696"/>
    <lineage>
        <taxon>Eukaryota</taxon>
        <taxon>Viridiplantae</taxon>
        <taxon>Streptophyta</taxon>
        <taxon>Embryophyta</taxon>
        <taxon>Tracheophyta</taxon>
        <taxon>Spermatophyta</taxon>
        <taxon>Magnoliopsida</taxon>
        <taxon>eudicotyledons</taxon>
        <taxon>Gunneridae</taxon>
        <taxon>Pentapetalae</taxon>
        <taxon>rosids</taxon>
        <taxon>fabids</taxon>
        <taxon>Malpighiales</taxon>
        <taxon>Salicaceae</taxon>
        <taxon>Saliceae</taxon>
        <taxon>Populus</taxon>
    </lineage>
</organism>
<reference evidence="2" key="1">
    <citation type="journal article" date="2021" name="J. Hered.">
        <title>Genome Assembly of Salicaceae Populus deltoides (Eastern Cottonwood) I-69 Based on Nanopore Sequencing and Hi-C Technologies.</title>
        <authorList>
            <person name="Bai S."/>
            <person name="Wu H."/>
            <person name="Zhang J."/>
            <person name="Pan Z."/>
            <person name="Zhao W."/>
            <person name="Li Z."/>
            <person name="Tong C."/>
        </authorList>
    </citation>
    <scope>NUCLEOTIDE SEQUENCE</scope>
    <source>
        <tissue evidence="2">Leaf</tissue>
    </source>
</reference>
<name>A0A8T2YYT2_POPDE</name>
<dbReference type="EMBL" id="JACEGQ020000004">
    <property type="protein sequence ID" value="KAH8510202.1"/>
    <property type="molecule type" value="Genomic_DNA"/>
</dbReference>
<accession>A0A8T2YYT2</accession>